<dbReference type="Gene3D" id="1.10.10.10">
    <property type="entry name" value="Winged helix-like DNA-binding domain superfamily/Winged helix DNA-binding domain"/>
    <property type="match status" value="1"/>
</dbReference>
<evidence type="ECO:0000259" key="5">
    <source>
        <dbReference type="PROSITE" id="PS50931"/>
    </source>
</evidence>
<dbReference type="InterPro" id="IPR036390">
    <property type="entry name" value="WH_DNA-bd_sf"/>
</dbReference>
<keyword evidence="3" id="KW-0238">DNA-binding</keyword>
<name>A0A432YCG1_9GAMM</name>
<dbReference type="SUPFAM" id="SSF53850">
    <property type="entry name" value="Periplasmic binding protein-like II"/>
    <property type="match status" value="1"/>
</dbReference>
<dbReference type="InterPro" id="IPR000847">
    <property type="entry name" value="LysR_HTH_N"/>
</dbReference>
<proteinExistence type="inferred from homology"/>
<feature type="domain" description="HTH lysR-type" evidence="5">
    <location>
        <begin position="5"/>
        <end position="59"/>
    </location>
</feature>
<dbReference type="InterPro" id="IPR058163">
    <property type="entry name" value="LysR-type_TF_proteobact-type"/>
</dbReference>
<dbReference type="PANTHER" id="PTHR30537:SF20">
    <property type="entry name" value="TRANSCRIPTIONAL REGULATORY PROTEIN"/>
    <property type="match status" value="1"/>
</dbReference>
<dbReference type="Pfam" id="PF00126">
    <property type="entry name" value="HTH_1"/>
    <property type="match status" value="1"/>
</dbReference>
<evidence type="ECO:0000256" key="1">
    <source>
        <dbReference type="ARBA" id="ARBA00009437"/>
    </source>
</evidence>
<dbReference type="EMBL" id="PIPY01000011">
    <property type="protein sequence ID" value="RUO58623.1"/>
    <property type="molecule type" value="Genomic_DNA"/>
</dbReference>
<dbReference type="Gene3D" id="3.40.190.10">
    <property type="entry name" value="Periplasmic binding protein-like II"/>
    <property type="match status" value="2"/>
</dbReference>
<comment type="similarity">
    <text evidence="1">Belongs to the LysR transcriptional regulatory family.</text>
</comment>
<dbReference type="PROSITE" id="PS50931">
    <property type="entry name" value="HTH_LYSR"/>
    <property type="match status" value="1"/>
</dbReference>
<protein>
    <submittedName>
        <fullName evidence="6">LysR family transcriptional regulator</fullName>
    </submittedName>
</protein>
<dbReference type="Pfam" id="PF03466">
    <property type="entry name" value="LysR_substrate"/>
    <property type="match status" value="1"/>
</dbReference>
<dbReference type="InterPro" id="IPR036388">
    <property type="entry name" value="WH-like_DNA-bd_sf"/>
</dbReference>
<gene>
    <name evidence="6" type="ORF">CWI71_10820</name>
</gene>
<dbReference type="PANTHER" id="PTHR30537">
    <property type="entry name" value="HTH-TYPE TRANSCRIPTIONAL REGULATOR"/>
    <property type="match status" value="1"/>
</dbReference>
<dbReference type="SUPFAM" id="SSF46785">
    <property type="entry name" value="Winged helix' DNA-binding domain"/>
    <property type="match status" value="1"/>
</dbReference>
<dbReference type="Proteomes" id="UP000288259">
    <property type="component" value="Unassembled WGS sequence"/>
</dbReference>
<dbReference type="InterPro" id="IPR005119">
    <property type="entry name" value="LysR_subst-bd"/>
</dbReference>
<dbReference type="OrthoDB" id="9786526at2"/>
<keyword evidence="4" id="KW-0804">Transcription</keyword>
<evidence type="ECO:0000256" key="3">
    <source>
        <dbReference type="ARBA" id="ARBA00023125"/>
    </source>
</evidence>
<dbReference type="RefSeq" id="WP_126755280.1">
    <property type="nucleotide sequence ID" value="NZ_PIPY01000011.1"/>
</dbReference>
<keyword evidence="2" id="KW-0805">Transcription regulation</keyword>
<dbReference type="GO" id="GO:0043565">
    <property type="term" value="F:sequence-specific DNA binding"/>
    <property type="evidence" value="ECO:0007669"/>
    <property type="project" value="TreeGrafter"/>
</dbReference>
<evidence type="ECO:0000256" key="2">
    <source>
        <dbReference type="ARBA" id="ARBA00023015"/>
    </source>
</evidence>
<accession>A0A432YCG1</accession>
<evidence type="ECO:0000313" key="7">
    <source>
        <dbReference type="Proteomes" id="UP000288259"/>
    </source>
</evidence>
<evidence type="ECO:0000256" key="4">
    <source>
        <dbReference type="ARBA" id="ARBA00023163"/>
    </source>
</evidence>
<dbReference type="GO" id="GO:0003700">
    <property type="term" value="F:DNA-binding transcription factor activity"/>
    <property type="evidence" value="ECO:0007669"/>
    <property type="project" value="InterPro"/>
</dbReference>
<evidence type="ECO:0000313" key="6">
    <source>
        <dbReference type="EMBL" id="RUO58623.1"/>
    </source>
</evidence>
<keyword evidence="7" id="KW-1185">Reference proteome</keyword>
<organism evidence="6 7">
    <name type="scientific">Pseudidiomarina insulisalsae</name>
    <dbReference type="NCBI Taxonomy" id="575789"/>
    <lineage>
        <taxon>Bacteria</taxon>
        <taxon>Pseudomonadati</taxon>
        <taxon>Pseudomonadota</taxon>
        <taxon>Gammaproteobacteria</taxon>
        <taxon>Alteromonadales</taxon>
        <taxon>Idiomarinaceae</taxon>
        <taxon>Pseudidiomarina</taxon>
    </lineage>
</organism>
<sequence>MFHPRDLDIFCKVAETGNMSRVAEAEAKTVMAISKQIRRLESELNQALFIRTRRKLELTEFGLEFKKKSEASLEHYTALVRWGHSQETSVTGELRVVCQSNDMLKETLIPWLAEFTSEYPELGISLDVKESLIDIIDDDYDVFWAVGAYLGERYPGLKRQALWSSAYGIFASPDYLKKNGTPTSIDELARHKVIGYLHNQPSNVLIAGRNNGEPNYVTPTCQIKTVAGLLELAEAGLGLINAPVNTTTIQEKLRQGRLAPVLQDVWWQGAKVYVYYHPSRPVQAKVRAFLDFFVPKRHEWEL</sequence>
<comment type="caution">
    <text evidence="6">The sequence shown here is derived from an EMBL/GenBank/DDBJ whole genome shotgun (WGS) entry which is preliminary data.</text>
</comment>
<dbReference type="AlphaFoldDB" id="A0A432YCG1"/>
<reference evidence="7" key="1">
    <citation type="journal article" date="2018" name="Front. Microbiol.">
        <title>Genome-Based Analysis Reveals the Taxonomy and Diversity of the Family Idiomarinaceae.</title>
        <authorList>
            <person name="Liu Y."/>
            <person name="Lai Q."/>
            <person name="Shao Z."/>
        </authorList>
    </citation>
    <scope>NUCLEOTIDE SEQUENCE [LARGE SCALE GENOMIC DNA]</scope>
    <source>
        <strain evidence="7">CVS-6</strain>
    </source>
</reference>
<dbReference type="GO" id="GO:0006351">
    <property type="term" value="P:DNA-templated transcription"/>
    <property type="evidence" value="ECO:0007669"/>
    <property type="project" value="TreeGrafter"/>
</dbReference>